<feature type="non-terminal residue" evidence="1">
    <location>
        <position position="297"/>
    </location>
</feature>
<proteinExistence type="predicted"/>
<dbReference type="AlphaFoldDB" id="A0A6A5UBT6"/>
<dbReference type="OrthoDB" id="1577640at2759"/>
<keyword evidence="2" id="KW-1185">Reference proteome</keyword>
<sequence length="297" mass="33007">MVAAIRSSRDDTRLTYCSPLVRKLETGVTLSNDQTTATCYIDFVLEKHQEQKASSGQCWHALFRNAVIAQGFPVPVKAEKNTGMEIPLNILAALVRAHRIQEFGGNFFIKVFSALLVLTKYAADVAVWHLLYNQNGEHLSYTSPKVVAAISAVPQPVQLHSLQSARHVVGWCSKVSCFAGSPSASDQIDRPDLPNTHQGCVLEKITISGGQFITAGASFVIGKKDNPVFLRPRDDYFEQLSWISKKFVIFHDIGDRRAWMVDGASALLHLVRASLKHNQDDDFSHLFLFEPKDLVEA</sequence>
<organism evidence="1 2">
    <name type="scientific">Byssothecium circinans</name>
    <dbReference type="NCBI Taxonomy" id="147558"/>
    <lineage>
        <taxon>Eukaryota</taxon>
        <taxon>Fungi</taxon>
        <taxon>Dikarya</taxon>
        <taxon>Ascomycota</taxon>
        <taxon>Pezizomycotina</taxon>
        <taxon>Dothideomycetes</taxon>
        <taxon>Pleosporomycetidae</taxon>
        <taxon>Pleosporales</taxon>
        <taxon>Massarineae</taxon>
        <taxon>Massarinaceae</taxon>
        <taxon>Byssothecium</taxon>
    </lineage>
</organism>
<protein>
    <submittedName>
        <fullName evidence="1">Uncharacterized protein</fullName>
    </submittedName>
</protein>
<dbReference type="Proteomes" id="UP000800035">
    <property type="component" value="Unassembled WGS sequence"/>
</dbReference>
<evidence type="ECO:0000313" key="1">
    <source>
        <dbReference type="EMBL" id="KAF1962385.1"/>
    </source>
</evidence>
<gene>
    <name evidence="1" type="ORF">CC80DRAFT_400140</name>
</gene>
<evidence type="ECO:0000313" key="2">
    <source>
        <dbReference type="Proteomes" id="UP000800035"/>
    </source>
</evidence>
<reference evidence="1" key="1">
    <citation type="journal article" date="2020" name="Stud. Mycol.">
        <title>101 Dothideomycetes genomes: a test case for predicting lifestyles and emergence of pathogens.</title>
        <authorList>
            <person name="Haridas S."/>
            <person name="Albert R."/>
            <person name="Binder M."/>
            <person name="Bloem J."/>
            <person name="Labutti K."/>
            <person name="Salamov A."/>
            <person name="Andreopoulos B."/>
            <person name="Baker S."/>
            <person name="Barry K."/>
            <person name="Bills G."/>
            <person name="Bluhm B."/>
            <person name="Cannon C."/>
            <person name="Castanera R."/>
            <person name="Culley D."/>
            <person name="Daum C."/>
            <person name="Ezra D."/>
            <person name="Gonzalez J."/>
            <person name="Henrissat B."/>
            <person name="Kuo A."/>
            <person name="Liang C."/>
            <person name="Lipzen A."/>
            <person name="Lutzoni F."/>
            <person name="Magnuson J."/>
            <person name="Mondo S."/>
            <person name="Nolan M."/>
            <person name="Ohm R."/>
            <person name="Pangilinan J."/>
            <person name="Park H.-J."/>
            <person name="Ramirez L."/>
            <person name="Alfaro M."/>
            <person name="Sun H."/>
            <person name="Tritt A."/>
            <person name="Yoshinaga Y."/>
            <person name="Zwiers L.-H."/>
            <person name="Turgeon B."/>
            <person name="Goodwin S."/>
            <person name="Spatafora J."/>
            <person name="Crous P."/>
            <person name="Grigoriev I."/>
        </authorList>
    </citation>
    <scope>NUCLEOTIDE SEQUENCE</scope>
    <source>
        <strain evidence="1">CBS 675.92</strain>
    </source>
</reference>
<dbReference type="EMBL" id="ML976979">
    <property type="protein sequence ID" value="KAF1962385.1"/>
    <property type="molecule type" value="Genomic_DNA"/>
</dbReference>
<name>A0A6A5UBT6_9PLEO</name>
<accession>A0A6A5UBT6</accession>